<feature type="domain" description="Amine oxidase" evidence="1">
    <location>
        <begin position="217"/>
        <end position="302"/>
    </location>
</feature>
<dbReference type="PANTHER" id="PTHR42923">
    <property type="entry name" value="PROTOPORPHYRINOGEN OXIDASE"/>
    <property type="match status" value="1"/>
</dbReference>
<evidence type="ECO:0000313" key="3">
    <source>
        <dbReference type="Proteomes" id="UP000031197"/>
    </source>
</evidence>
<sequence>MTTIAVVGGGIGGIVASYTLKKDLPDCNVVMIEGGSRLGGLLGMSTKFKQQHFDIGTHIPAQTKIDELDGFLFSSVCSNDDWNEISRIKGGHYFNGKLDATHHNVASSVGVDALRDGVVSNNCGDIISNYRRRFGNVLTDNVFLPSIKKFLPCAPDLLEAEVQRYFALDRLSEHAGRSTEHSADTPLSLTRIDLTGKTIPLAFYPKNGFGVAKWIEELVTKTRQLGVDIKLNSKIIDVIKSGDEIESLVFEGGEKFDCDHVVWTAPIETLGVIANPEDMAKLSELYARTRIQLFHFVFDRPYETDCHYINCFDPKFTPYRITLYENFASNDYSENGYRCTVEVIGHGNLEKPIDNEEIVSELKQMGVVSQEATALYSEQTGVLNGFPLRKLGAYKQGREIVEKLGKSINNLTLTGSSEPGVFFSNDVMIKTFSCVKALCKQELTNFDTA</sequence>
<dbReference type="SUPFAM" id="SSF51905">
    <property type="entry name" value="FAD/NAD(P)-binding domain"/>
    <property type="match status" value="1"/>
</dbReference>
<gene>
    <name evidence="2" type="ORF">RJ41_16595</name>
</gene>
<dbReference type="Gene3D" id="3.50.50.60">
    <property type="entry name" value="FAD/NAD(P)-binding domain"/>
    <property type="match status" value="1"/>
</dbReference>
<evidence type="ECO:0000259" key="1">
    <source>
        <dbReference type="Pfam" id="PF01593"/>
    </source>
</evidence>
<organism evidence="2 3">
    <name type="scientific">Alteromonas marina</name>
    <dbReference type="NCBI Taxonomy" id="203795"/>
    <lineage>
        <taxon>Bacteria</taxon>
        <taxon>Pseudomonadati</taxon>
        <taxon>Pseudomonadota</taxon>
        <taxon>Gammaproteobacteria</taxon>
        <taxon>Alteromonadales</taxon>
        <taxon>Alteromonadaceae</taxon>
        <taxon>Alteromonas/Salinimonas group</taxon>
        <taxon>Alteromonas</taxon>
    </lineage>
</organism>
<keyword evidence="3" id="KW-1185">Reference proteome</keyword>
<name>A0A0B3XY71_9ALTE</name>
<accession>A0A0B3XY71</accession>
<dbReference type="OrthoDB" id="7022129at2"/>
<dbReference type="AlphaFoldDB" id="A0A0B3XY71"/>
<dbReference type="InterPro" id="IPR036188">
    <property type="entry name" value="FAD/NAD-bd_sf"/>
</dbReference>
<dbReference type="GO" id="GO:0016491">
    <property type="term" value="F:oxidoreductase activity"/>
    <property type="evidence" value="ECO:0007669"/>
    <property type="project" value="InterPro"/>
</dbReference>
<dbReference type="PANTHER" id="PTHR42923:SF3">
    <property type="entry name" value="PROTOPORPHYRINOGEN OXIDASE"/>
    <property type="match status" value="1"/>
</dbReference>
<dbReference type="Pfam" id="PF01593">
    <property type="entry name" value="Amino_oxidase"/>
    <property type="match status" value="1"/>
</dbReference>
<dbReference type="RefSeq" id="WP_039223123.1">
    <property type="nucleotide sequence ID" value="NZ_JWLW01000066.1"/>
</dbReference>
<dbReference type="Proteomes" id="UP000031197">
    <property type="component" value="Unassembled WGS sequence"/>
</dbReference>
<dbReference type="EMBL" id="JWLW01000066">
    <property type="protein sequence ID" value="KHT44493.1"/>
    <property type="molecule type" value="Genomic_DNA"/>
</dbReference>
<comment type="caution">
    <text evidence="2">The sequence shown here is derived from an EMBL/GenBank/DDBJ whole genome shotgun (WGS) entry which is preliminary data.</text>
</comment>
<dbReference type="InterPro" id="IPR002937">
    <property type="entry name" value="Amino_oxidase"/>
</dbReference>
<proteinExistence type="predicted"/>
<protein>
    <recommendedName>
        <fullName evidence="1">Amine oxidase domain-containing protein</fullName>
    </recommendedName>
</protein>
<dbReference type="InterPro" id="IPR050464">
    <property type="entry name" value="Zeta_carotene_desat/Oxidored"/>
</dbReference>
<evidence type="ECO:0000313" key="2">
    <source>
        <dbReference type="EMBL" id="KHT44493.1"/>
    </source>
</evidence>
<dbReference type="Pfam" id="PF13450">
    <property type="entry name" value="NAD_binding_8"/>
    <property type="match status" value="1"/>
</dbReference>
<reference evidence="2 3" key="1">
    <citation type="submission" date="2014-12" db="EMBL/GenBank/DDBJ databases">
        <title>Genome sequencing of Alteromonas marina AD001.</title>
        <authorList>
            <person name="Adrian T.G.S."/>
            <person name="Chan K.G."/>
        </authorList>
    </citation>
    <scope>NUCLEOTIDE SEQUENCE [LARGE SCALE GENOMIC DNA]</scope>
    <source>
        <strain evidence="2 3">AD001</strain>
    </source>
</reference>